<dbReference type="InterPro" id="IPR041677">
    <property type="entry name" value="DNA2/NAM7_AAA_11"/>
</dbReference>
<dbReference type="Pfam" id="PF23576">
    <property type="entry name" value="SEN1_barrel"/>
    <property type="match status" value="1"/>
</dbReference>
<evidence type="ECO:0000256" key="1">
    <source>
        <dbReference type="ARBA" id="ARBA00007913"/>
    </source>
</evidence>
<feature type="domain" description="Helicase Sen1 N-terminal" evidence="8">
    <location>
        <begin position="88"/>
        <end position="824"/>
    </location>
</feature>
<dbReference type="Pfam" id="PF12726">
    <property type="entry name" value="SEN1_N"/>
    <property type="match status" value="1"/>
</dbReference>
<evidence type="ECO:0000313" key="12">
    <source>
        <dbReference type="EMBL" id="KZT34368.1"/>
    </source>
</evidence>
<dbReference type="GO" id="GO:0016787">
    <property type="term" value="F:hydrolase activity"/>
    <property type="evidence" value="ECO:0007669"/>
    <property type="project" value="UniProtKB-KW"/>
</dbReference>
<protein>
    <recommendedName>
        <fullName evidence="14">SEN1 N terminal-domain-containing protein</fullName>
    </recommendedName>
</protein>
<feature type="compositionally biased region" description="Polar residues" evidence="7">
    <location>
        <begin position="1854"/>
        <end position="1869"/>
    </location>
</feature>
<dbReference type="Pfam" id="PF13086">
    <property type="entry name" value="AAA_11"/>
    <property type="match status" value="1"/>
</dbReference>
<evidence type="ECO:0000259" key="9">
    <source>
        <dbReference type="Pfam" id="PF13086"/>
    </source>
</evidence>
<dbReference type="CDD" id="cd18808">
    <property type="entry name" value="SF1_C_Upf1"/>
    <property type="match status" value="1"/>
</dbReference>
<dbReference type="Pfam" id="PF13087">
    <property type="entry name" value="AAA_12"/>
    <property type="match status" value="1"/>
</dbReference>
<keyword evidence="4" id="KW-0347">Helicase</keyword>
<dbReference type="GO" id="GO:0001147">
    <property type="term" value="F:transcription termination site sequence-specific DNA binding"/>
    <property type="evidence" value="ECO:0007669"/>
    <property type="project" value="TreeGrafter"/>
</dbReference>
<evidence type="ECO:0000256" key="7">
    <source>
        <dbReference type="SAM" id="MobiDB-lite"/>
    </source>
</evidence>
<dbReference type="SUPFAM" id="SSF52540">
    <property type="entry name" value="P-loop containing nucleoside triphosphate hydrolases"/>
    <property type="match status" value="1"/>
</dbReference>
<keyword evidence="3" id="KW-0378">Hydrolase</keyword>
<dbReference type="PANTHER" id="PTHR10887:SF495">
    <property type="entry name" value="HELICASE SENATAXIN ISOFORM X1-RELATED"/>
    <property type="match status" value="1"/>
</dbReference>
<dbReference type="InterPro" id="IPR024481">
    <property type="entry name" value="Helicase_Sen1_N"/>
</dbReference>
<dbReference type="OrthoDB" id="6513042at2759"/>
<dbReference type="GO" id="GO:0005524">
    <property type="term" value="F:ATP binding"/>
    <property type="evidence" value="ECO:0007669"/>
    <property type="project" value="UniProtKB-KW"/>
</dbReference>
<evidence type="ECO:0000256" key="2">
    <source>
        <dbReference type="ARBA" id="ARBA00022741"/>
    </source>
</evidence>
<keyword evidence="6" id="KW-0175">Coiled coil</keyword>
<keyword evidence="13" id="KW-1185">Reference proteome</keyword>
<organism evidence="12 13">
    <name type="scientific">Sistotremastrum suecicum HHB10207 ss-3</name>
    <dbReference type="NCBI Taxonomy" id="1314776"/>
    <lineage>
        <taxon>Eukaryota</taxon>
        <taxon>Fungi</taxon>
        <taxon>Dikarya</taxon>
        <taxon>Basidiomycota</taxon>
        <taxon>Agaricomycotina</taxon>
        <taxon>Agaricomycetes</taxon>
        <taxon>Sistotremastrales</taxon>
        <taxon>Sistotremastraceae</taxon>
        <taxon>Sistotremastrum</taxon>
    </lineage>
</organism>
<feature type="region of interest" description="Disordered" evidence="7">
    <location>
        <begin position="1795"/>
        <end position="1981"/>
    </location>
</feature>
<evidence type="ECO:0000256" key="3">
    <source>
        <dbReference type="ARBA" id="ARBA00022801"/>
    </source>
</evidence>
<feature type="region of interest" description="Disordered" evidence="7">
    <location>
        <begin position="897"/>
        <end position="1045"/>
    </location>
</feature>
<evidence type="ECO:0000259" key="10">
    <source>
        <dbReference type="Pfam" id="PF13087"/>
    </source>
</evidence>
<evidence type="ECO:0000256" key="5">
    <source>
        <dbReference type="ARBA" id="ARBA00022840"/>
    </source>
</evidence>
<accession>A0A165ZJS3</accession>
<dbReference type="GO" id="GO:0004386">
    <property type="term" value="F:helicase activity"/>
    <property type="evidence" value="ECO:0007669"/>
    <property type="project" value="UniProtKB-KW"/>
</dbReference>
<dbReference type="InterPro" id="IPR056474">
    <property type="entry name" value="SEN1_barrel"/>
</dbReference>
<evidence type="ECO:0000259" key="8">
    <source>
        <dbReference type="Pfam" id="PF12726"/>
    </source>
</evidence>
<comment type="similarity">
    <text evidence="1">Belongs to the DNA2/NAM7 helicase family.</text>
</comment>
<dbReference type="STRING" id="1314776.A0A165ZJS3"/>
<feature type="compositionally biased region" description="Low complexity" evidence="7">
    <location>
        <begin position="934"/>
        <end position="944"/>
    </location>
</feature>
<feature type="domain" description="DNA2/NAM7 helicase helicase" evidence="9">
    <location>
        <begin position="1284"/>
        <end position="1567"/>
    </location>
</feature>
<dbReference type="Gene3D" id="3.40.50.300">
    <property type="entry name" value="P-loop containing nucleotide triphosphate hydrolases"/>
    <property type="match status" value="2"/>
</dbReference>
<name>A0A165ZJS3_9AGAM</name>
<feature type="compositionally biased region" description="Basic and acidic residues" evidence="7">
    <location>
        <begin position="958"/>
        <end position="970"/>
    </location>
</feature>
<dbReference type="InterPro" id="IPR047187">
    <property type="entry name" value="SF1_C_Upf1"/>
</dbReference>
<dbReference type="FunFam" id="3.40.50.300:FF:000326">
    <property type="entry name" value="P-loop containing nucleoside triphosphate hydrolase"/>
    <property type="match status" value="1"/>
</dbReference>
<keyword evidence="5" id="KW-0067">ATP-binding</keyword>
<feature type="compositionally biased region" description="Polar residues" evidence="7">
    <location>
        <begin position="1913"/>
        <end position="1931"/>
    </location>
</feature>
<dbReference type="CDD" id="cd18042">
    <property type="entry name" value="DEXXQc_SETX"/>
    <property type="match status" value="1"/>
</dbReference>
<dbReference type="EMBL" id="KV428185">
    <property type="protein sequence ID" value="KZT34368.1"/>
    <property type="molecule type" value="Genomic_DNA"/>
</dbReference>
<feature type="compositionally biased region" description="Low complexity" evidence="7">
    <location>
        <begin position="981"/>
        <end position="996"/>
    </location>
</feature>
<gene>
    <name evidence="12" type="ORF">SISSUDRAFT_290818</name>
</gene>
<feature type="compositionally biased region" description="Low complexity" evidence="7">
    <location>
        <begin position="1815"/>
        <end position="1825"/>
    </location>
</feature>
<feature type="compositionally biased region" description="Basic and acidic residues" evidence="7">
    <location>
        <begin position="998"/>
        <end position="1012"/>
    </location>
</feature>
<sequence length="1981" mass="219492">MASKTRPATTESDIEKTLERLRAEPADATGTPDGLIAPIYTLLLAEKPGADGVLHWYCPQARPVVRESAIFLIRLFAYDSNPRVNAFKSKLRSVVDSCCQCSDGFQLAKVTSRTSYLGAFKKHILDQFMAAVDSWEVASIQTVLDSETAQATGHPILAFPGTLYSILANPHVLSSPRIMTSIESSPPSALMPSWPSQPPPGLLTLLFHPTENIRSWAVMQIKACKRISWEQWFSGYDSVLVSLVQHLSAMDHSFATGGVNSSPLAPTFSYTMEESVFWKQLLYVLERLPSDILAEAKGRYLKLSHTIFGHLHGSGASFQSVLRCSMQLVSDFGREVWVGEAEDYPQIVFDSIKDNLTFIKTFEAVPTESQKHGNLFWFPPFLRSIWSLPVLPDVLAKMSAFAFEELQHERFENSRPVSLNAILNTLSEFHTQNQKSELQVNAIKDVVERHLNIISSVAFASTYSGAKWNVAREASRGLLTHLVRSDLVTLERQVSQAAGLRMMSKVIADASAIPYLQSRPLLWKKIYSSIHSSDRTAIRLMLSLVAKTSFLDKVAPSAYGLDAKSQAAPVVKAMNTWIASANHLLVSSRDGFRDIVVRFCDTTTPKSLAKFLHEPDVVSDLLMLLISPVDDLREAALAIIGNAFDVDVRASCLRALLDREPQETFDGLEKALGVFNSQGKQLLEACNFARSMVLCLTDVMEALCARPDGYLFSSSFKKGTTNFHPSTRILGLWRSMTTTVTVIYSRTPLWSAYYEPSVMIVWMIDASSFAADLVDRRKDLESAASTDSGAGGTIAKRMIDSLQPVLLEVIRWLRLTDPELLDRSYALVQALIACFRENGVIPQREAIAKLERFVSGARGAQKESDRNTRLTDVQLTWIYDAITEFDEDEVKVISRSEFRPAAPSKPSIPQKKDGKGATEPTAKSSGAAIALPPSGTTSTSRSRGINGVGKDIPLQVVKGKESSRGRDARPLVRPPGPPVPRSGSSASSRSRSPPARIMRNEARQSTSTKDEESSSDDSEDESRGTLSLLGEKSPRVKKPTERRQIKRLDIPIKGGSAAHQRFDRRDEAQRTALRLKPDISPLHKQILSWDYNHDGSEPPDFNNAKLQRVLQRYPSHEKYGAVFEPLLILECWSQIQRAKEENAEAITCKVETKAFVDDWMDLDLTTTEGIPAQYFVAETDIILLRSCSGPQNVLAKVQGSKRTPAALQISVRCRARAPGAAALVIGDNWRLSKIFSLSTVHREYAALKALPYYDFYDDIIHARVSKPVRPSRDDITKAMKNHMVNEPQAVAILSAMKTSGFSLIQGPPGTGKTSTICGLVGSFMSNRPRAPTAIHAGRTSSDKAPVRKILLCAPSNAAIDEVAKRVRDGVRDANGVRVVPSVVRVGADKSVNISVKDITLDQLVEQKLQTDKSANSNPQADSELSNLRFQMDAIKRERQQKQELLASIKDNATRADEVQKELQSLMKKRMALSTQFDKLKDKQKSDHRALDANRRRARIEVLSDADVICSTLSGAGHEIMEQFDFEMIIIDEAAQSIELSSLIPLKYRCKRCVMVGDPKQLPPTVISPKASEFLYNQSLFVRLEQQTPDAVHLLSIQYRMHPDISRLPSTLFYDGRLEDGPGMAAKTTQGWHASPMFRPYRFFDVHQGIEKESTIGHSQLNVFESAVAVALYDRLLREFTGTDFDYRIGIISMYSAQVAQLKRDFQRRFGHDIVSRIDFNTVDGFQGQEKDIIILSCVRAGPRVTSVGFLSDQRRMNVSFTRSRSSLFVLGNAATLERSDPVWRNIVHDARDRNALTPVDPGYFQRPTTSNHALSSSSSPSSKPPSSKKQKLSGQYHGPPAGLATPKQLKNKNAKSSGQHSTAPKSPSLLQRLGPPVNQQAELSVPMEGVTETKVPETSEDVIMADRPLKSSAVEQTQTPQDQPTNHSMPTQQPPAPLRKPKPKPPPSLFIPKNKNLKRPAPLDTPGASGSNIKKRLMDQQ</sequence>
<dbReference type="GO" id="GO:0006369">
    <property type="term" value="P:termination of RNA polymerase II transcription"/>
    <property type="evidence" value="ECO:0007669"/>
    <property type="project" value="TreeGrafter"/>
</dbReference>
<feature type="compositionally biased region" description="Basic and acidic residues" evidence="7">
    <location>
        <begin position="1032"/>
        <end position="1045"/>
    </location>
</feature>
<dbReference type="InterPro" id="IPR027417">
    <property type="entry name" value="P-loop_NTPase"/>
</dbReference>
<dbReference type="PANTHER" id="PTHR10887">
    <property type="entry name" value="DNA2/NAM7 HELICASE FAMILY"/>
    <property type="match status" value="1"/>
</dbReference>
<dbReference type="InterPro" id="IPR045055">
    <property type="entry name" value="DNA2/NAM7-like"/>
</dbReference>
<evidence type="ECO:0000313" key="13">
    <source>
        <dbReference type="Proteomes" id="UP000076798"/>
    </source>
</evidence>
<dbReference type="Proteomes" id="UP000076798">
    <property type="component" value="Unassembled WGS sequence"/>
</dbReference>
<evidence type="ECO:0008006" key="14">
    <source>
        <dbReference type="Google" id="ProtNLM"/>
    </source>
</evidence>
<evidence type="ECO:0000259" key="11">
    <source>
        <dbReference type="Pfam" id="PF23576"/>
    </source>
</evidence>
<feature type="coiled-coil region" evidence="6">
    <location>
        <begin position="1424"/>
        <end position="1482"/>
    </location>
</feature>
<dbReference type="GO" id="GO:0016604">
    <property type="term" value="C:nuclear body"/>
    <property type="evidence" value="ECO:0007669"/>
    <property type="project" value="TreeGrafter"/>
</dbReference>
<feature type="compositionally biased region" description="Pro residues" evidence="7">
    <location>
        <begin position="1932"/>
        <end position="1949"/>
    </location>
</feature>
<reference evidence="12 13" key="1">
    <citation type="journal article" date="2016" name="Mol. Biol. Evol.">
        <title>Comparative Genomics of Early-Diverging Mushroom-Forming Fungi Provides Insights into the Origins of Lignocellulose Decay Capabilities.</title>
        <authorList>
            <person name="Nagy L.G."/>
            <person name="Riley R."/>
            <person name="Tritt A."/>
            <person name="Adam C."/>
            <person name="Daum C."/>
            <person name="Floudas D."/>
            <person name="Sun H."/>
            <person name="Yadav J.S."/>
            <person name="Pangilinan J."/>
            <person name="Larsson K.H."/>
            <person name="Matsuura K."/>
            <person name="Barry K."/>
            <person name="Labutti K."/>
            <person name="Kuo R."/>
            <person name="Ohm R.A."/>
            <person name="Bhattacharya S.S."/>
            <person name="Shirouzu T."/>
            <person name="Yoshinaga Y."/>
            <person name="Martin F.M."/>
            <person name="Grigoriev I.V."/>
            <person name="Hibbett D.S."/>
        </authorList>
    </citation>
    <scope>NUCLEOTIDE SEQUENCE [LARGE SCALE GENOMIC DNA]</scope>
    <source>
        <strain evidence="12 13">HHB10207 ss-3</strain>
    </source>
</reference>
<feature type="domain" description="Helicase SEN1 beta-barrel" evidence="11">
    <location>
        <begin position="1141"/>
        <end position="1234"/>
    </location>
</feature>
<evidence type="ECO:0000256" key="4">
    <source>
        <dbReference type="ARBA" id="ARBA00022806"/>
    </source>
</evidence>
<dbReference type="GO" id="GO:0005694">
    <property type="term" value="C:chromosome"/>
    <property type="evidence" value="ECO:0007669"/>
    <property type="project" value="UniProtKB-ARBA"/>
</dbReference>
<keyword evidence="2" id="KW-0547">Nucleotide-binding</keyword>
<feature type="domain" description="DNA2/NAM7 helicase-like C-terminal" evidence="10">
    <location>
        <begin position="1575"/>
        <end position="1773"/>
    </location>
</feature>
<proteinExistence type="inferred from homology"/>
<evidence type="ECO:0000256" key="6">
    <source>
        <dbReference type="SAM" id="Coils"/>
    </source>
</evidence>
<dbReference type="InterPro" id="IPR041679">
    <property type="entry name" value="DNA2/NAM7-like_C"/>
</dbReference>